<dbReference type="SUPFAM" id="SSF49503">
    <property type="entry name" value="Cupredoxins"/>
    <property type="match status" value="1"/>
</dbReference>
<keyword evidence="1" id="KW-0812">Transmembrane</keyword>
<keyword evidence="3" id="KW-1185">Reference proteome</keyword>
<keyword evidence="1" id="KW-1133">Transmembrane helix</keyword>
<protein>
    <submittedName>
        <fullName evidence="2">Uncharacterized protein</fullName>
    </submittedName>
</protein>
<proteinExistence type="predicted"/>
<dbReference type="GeneID" id="87868526"/>
<evidence type="ECO:0000313" key="3">
    <source>
        <dbReference type="Proteomes" id="UP001278500"/>
    </source>
</evidence>
<dbReference type="Gene3D" id="2.60.40.420">
    <property type="entry name" value="Cupredoxins - blue copper proteins"/>
    <property type="match status" value="1"/>
</dbReference>
<comment type="caution">
    <text evidence="2">The sequence shown here is derived from an EMBL/GenBank/DDBJ whole genome shotgun (WGS) entry which is preliminary data.</text>
</comment>
<keyword evidence="1" id="KW-0472">Membrane</keyword>
<dbReference type="RefSeq" id="XP_062676698.1">
    <property type="nucleotide sequence ID" value="XM_062831372.1"/>
</dbReference>
<reference evidence="2" key="2">
    <citation type="submission" date="2023-06" db="EMBL/GenBank/DDBJ databases">
        <authorList>
            <consortium name="Lawrence Berkeley National Laboratory"/>
            <person name="Haridas S."/>
            <person name="Hensen N."/>
            <person name="Bonometti L."/>
            <person name="Westerberg I."/>
            <person name="Brannstrom I.O."/>
            <person name="Guillou S."/>
            <person name="Cros-Aarteil S."/>
            <person name="Calhoun S."/>
            <person name="Kuo A."/>
            <person name="Mondo S."/>
            <person name="Pangilinan J."/>
            <person name="Riley R."/>
            <person name="Labutti K."/>
            <person name="Andreopoulos B."/>
            <person name="Lipzen A."/>
            <person name="Chen C."/>
            <person name="Yanf M."/>
            <person name="Daum C."/>
            <person name="Ng V."/>
            <person name="Clum A."/>
            <person name="Steindorff A."/>
            <person name="Ohm R."/>
            <person name="Martin F."/>
            <person name="Silar P."/>
            <person name="Natvig D."/>
            <person name="Lalanne C."/>
            <person name="Gautier V."/>
            <person name="Ament-Velasquez S.L."/>
            <person name="Kruys A."/>
            <person name="Hutchinson M.I."/>
            <person name="Powell A.J."/>
            <person name="Barry K."/>
            <person name="Miller A.N."/>
            <person name="Grigoriev I.V."/>
            <person name="Debuchy R."/>
            <person name="Gladieux P."/>
            <person name="Thoren M.H."/>
            <person name="Johannesson H."/>
        </authorList>
    </citation>
    <scope>NUCLEOTIDE SEQUENCE</scope>
    <source>
        <strain evidence="2">CBS 560.94</strain>
    </source>
</reference>
<organism evidence="2 3">
    <name type="scientific">Neurospora tetraspora</name>
    <dbReference type="NCBI Taxonomy" id="94610"/>
    <lineage>
        <taxon>Eukaryota</taxon>
        <taxon>Fungi</taxon>
        <taxon>Dikarya</taxon>
        <taxon>Ascomycota</taxon>
        <taxon>Pezizomycotina</taxon>
        <taxon>Sordariomycetes</taxon>
        <taxon>Sordariomycetidae</taxon>
        <taxon>Sordariales</taxon>
        <taxon>Sordariaceae</taxon>
        <taxon>Neurospora</taxon>
    </lineage>
</organism>
<dbReference type="InterPro" id="IPR008972">
    <property type="entry name" value="Cupredoxin"/>
</dbReference>
<reference evidence="2" key="1">
    <citation type="journal article" date="2023" name="Mol. Phylogenet. Evol.">
        <title>Genome-scale phylogeny and comparative genomics of the fungal order Sordariales.</title>
        <authorList>
            <person name="Hensen N."/>
            <person name="Bonometti L."/>
            <person name="Westerberg I."/>
            <person name="Brannstrom I.O."/>
            <person name="Guillou S."/>
            <person name="Cros-Aarteil S."/>
            <person name="Calhoun S."/>
            <person name="Haridas S."/>
            <person name="Kuo A."/>
            <person name="Mondo S."/>
            <person name="Pangilinan J."/>
            <person name="Riley R."/>
            <person name="LaButti K."/>
            <person name="Andreopoulos B."/>
            <person name="Lipzen A."/>
            <person name="Chen C."/>
            <person name="Yan M."/>
            <person name="Daum C."/>
            <person name="Ng V."/>
            <person name="Clum A."/>
            <person name="Steindorff A."/>
            <person name="Ohm R.A."/>
            <person name="Martin F."/>
            <person name="Silar P."/>
            <person name="Natvig D.O."/>
            <person name="Lalanne C."/>
            <person name="Gautier V."/>
            <person name="Ament-Velasquez S.L."/>
            <person name="Kruys A."/>
            <person name="Hutchinson M.I."/>
            <person name="Powell A.J."/>
            <person name="Barry K."/>
            <person name="Miller A.N."/>
            <person name="Grigoriev I.V."/>
            <person name="Debuchy R."/>
            <person name="Gladieux P."/>
            <person name="Hiltunen Thoren M."/>
            <person name="Johannesson H."/>
        </authorList>
    </citation>
    <scope>NUCLEOTIDE SEQUENCE</scope>
    <source>
        <strain evidence="2">CBS 560.94</strain>
    </source>
</reference>
<feature type="transmembrane region" description="Helical" evidence="1">
    <location>
        <begin position="57"/>
        <end position="77"/>
    </location>
</feature>
<dbReference type="EMBL" id="JAUEPP010000010">
    <property type="protein sequence ID" value="KAK3334532.1"/>
    <property type="molecule type" value="Genomic_DNA"/>
</dbReference>
<sequence length="174" mass="19257">MKPSGSSPVSERENYKYHRLVREHEREDDLITKQLWQALAEHLCSRLSNMRGLHSRLFSLTASCAVMLLAACSFVLAKPLDSTPHQRSVPNLLPKQVITPGGAPCGQNNAKNRACWKNSWNINTDYEVTNPPAFNTVNVDLHITNVTNWVGPDGVVKPAMLINNQFPGPTITAG</sequence>
<evidence type="ECO:0000256" key="1">
    <source>
        <dbReference type="SAM" id="Phobius"/>
    </source>
</evidence>
<dbReference type="Proteomes" id="UP001278500">
    <property type="component" value="Unassembled WGS sequence"/>
</dbReference>
<dbReference type="AlphaFoldDB" id="A0AAE0MJ99"/>
<gene>
    <name evidence="2" type="ORF">B0H65DRAFT_76100</name>
</gene>
<name>A0AAE0MJ99_9PEZI</name>
<accession>A0AAE0MJ99</accession>
<evidence type="ECO:0000313" key="2">
    <source>
        <dbReference type="EMBL" id="KAK3334532.1"/>
    </source>
</evidence>